<evidence type="ECO:0000313" key="3">
    <source>
        <dbReference type="Proteomes" id="UP001422759"/>
    </source>
</evidence>
<feature type="compositionally biased region" description="Pro residues" evidence="1">
    <location>
        <begin position="42"/>
        <end position="60"/>
    </location>
</feature>
<proteinExistence type="predicted"/>
<dbReference type="EMBL" id="BAAANT010000001">
    <property type="protein sequence ID" value="GAA2130343.1"/>
    <property type="molecule type" value="Genomic_DNA"/>
</dbReference>
<gene>
    <name evidence="2" type="ORF">GCM10009760_02730</name>
</gene>
<feature type="compositionally biased region" description="Polar residues" evidence="1">
    <location>
        <begin position="1"/>
        <end position="16"/>
    </location>
</feature>
<sequence>MSSTTPTAEPTSQQRAAGSGRAETPVRAVLAACAAAAAVSTPPKPLPAGPKPFPAAPKAA</sequence>
<accession>A0ABP5KGK3</accession>
<keyword evidence="3" id="KW-1185">Reference proteome</keyword>
<dbReference type="RefSeq" id="WP_344459768.1">
    <property type="nucleotide sequence ID" value="NZ_BAAANT010000001.1"/>
</dbReference>
<dbReference type="Proteomes" id="UP001422759">
    <property type="component" value="Unassembled WGS sequence"/>
</dbReference>
<feature type="region of interest" description="Disordered" evidence="1">
    <location>
        <begin position="38"/>
        <end position="60"/>
    </location>
</feature>
<comment type="caution">
    <text evidence="2">The sequence shown here is derived from an EMBL/GenBank/DDBJ whole genome shotgun (WGS) entry which is preliminary data.</text>
</comment>
<organism evidence="2 3">
    <name type="scientific">Kitasatospora kazusensis</name>
    <dbReference type="NCBI Taxonomy" id="407974"/>
    <lineage>
        <taxon>Bacteria</taxon>
        <taxon>Bacillati</taxon>
        <taxon>Actinomycetota</taxon>
        <taxon>Actinomycetes</taxon>
        <taxon>Kitasatosporales</taxon>
        <taxon>Streptomycetaceae</taxon>
        <taxon>Kitasatospora</taxon>
    </lineage>
</organism>
<protein>
    <submittedName>
        <fullName evidence="2">Uncharacterized protein</fullName>
    </submittedName>
</protein>
<feature type="region of interest" description="Disordered" evidence="1">
    <location>
        <begin position="1"/>
        <end position="24"/>
    </location>
</feature>
<evidence type="ECO:0000313" key="2">
    <source>
        <dbReference type="EMBL" id="GAA2130343.1"/>
    </source>
</evidence>
<evidence type="ECO:0000256" key="1">
    <source>
        <dbReference type="SAM" id="MobiDB-lite"/>
    </source>
</evidence>
<name>A0ABP5KGK3_9ACTN</name>
<reference evidence="3" key="1">
    <citation type="journal article" date="2019" name="Int. J. Syst. Evol. Microbiol.">
        <title>The Global Catalogue of Microorganisms (GCM) 10K type strain sequencing project: providing services to taxonomists for standard genome sequencing and annotation.</title>
        <authorList>
            <consortium name="The Broad Institute Genomics Platform"/>
            <consortium name="The Broad Institute Genome Sequencing Center for Infectious Disease"/>
            <person name="Wu L."/>
            <person name="Ma J."/>
        </authorList>
    </citation>
    <scope>NUCLEOTIDE SEQUENCE [LARGE SCALE GENOMIC DNA]</scope>
    <source>
        <strain evidence="3">JCM 14560</strain>
    </source>
</reference>